<reference evidence="1" key="1">
    <citation type="journal article" date="2022" name="bioRxiv">
        <title>Sequencing and chromosome-scale assembly of the giantPleurodeles waltlgenome.</title>
        <authorList>
            <person name="Brown T."/>
            <person name="Elewa A."/>
            <person name="Iarovenko S."/>
            <person name="Subramanian E."/>
            <person name="Araus A.J."/>
            <person name="Petzold A."/>
            <person name="Susuki M."/>
            <person name="Suzuki K.-i.T."/>
            <person name="Hayashi T."/>
            <person name="Toyoda A."/>
            <person name="Oliveira C."/>
            <person name="Osipova E."/>
            <person name="Leigh N.D."/>
            <person name="Simon A."/>
            <person name="Yun M.H."/>
        </authorList>
    </citation>
    <scope>NUCLEOTIDE SEQUENCE</scope>
    <source>
        <strain evidence="1">20211129_DDA</strain>
        <tissue evidence="1">Liver</tissue>
    </source>
</reference>
<dbReference type="EMBL" id="JANPWB010000011">
    <property type="protein sequence ID" value="KAJ1128596.1"/>
    <property type="molecule type" value="Genomic_DNA"/>
</dbReference>
<organism evidence="1 2">
    <name type="scientific">Pleurodeles waltl</name>
    <name type="common">Iberian ribbed newt</name>
    <dbReference type="NCBI Taxonomy" id="8319"/>
    <lineage>
        <taxon>Eukaryota</taxon>
        <taxon>Metazoa</taxon>
        <taxon>Chordata</taxon>
        <taxon>Craniata</taxon>
        <taxon>Vertebrata</taxon>
        <taxon>Euteleostomi</taxon>
        <taxon>Amphibia</taxon>
        <taxon>Batrachia</taxon>
        <taxon>Caudata</taxon>
        <taxon>Salamandroidea</taxon>
        <taxon>Salamandridae</taxon>
        <taxon>Pleurodelinae</taxon>
        <taxon>Pleurodeles</taxon>
    </lineage>
</organism>
<proteinExistence type="predicted"/>
<dbReference type="Gene3D" id="3.30.70.1820">
    <property type="entry name" value="L1 transposable element, RRM domain"/>
    <property type="match status" value="1"/>
</dbReference>
<feature type="non-terminal residue" evidence="1">
    <location>
        <position position="1"/>
    </location>
</feature>
<comment type="caution">
    <text evidence="1">The sequence shown here is derived from an EMBL/GenBank/DDBJ whole genome shotgun (WGS) entry which is preliminary data.</text>
</comment>
<evidence type="ECO:0000313" key="2">
    <source>
        <dbReference type="Proteomes" id="UP001066276"/>
    </source>
</evidence>
<gene>
    <name evidence="1" type="ORF">NDU88_006973</name>
</gene>
<dbReference type="Proteomes" id="UP001066276">
    <property type="component" value="Chromosome 7"/>
</dbReference>
<keyword evidence="2" id="KW-1185">Reference proteome</keyword>
<feature type="non-terminal residue" evidence="1">
    <location>
        <position position="108"/>
    </location>
</feature>
<evidence type="ECO:0000313" key="1">
    <source>
        <dbReference type="EMBL" id="KAJ1128596.1"/>
    </source>
</evidence>
<dbReference type="AlphaFoldDB" id="A0AAV7PK98"/>
<sequence length="108" mass="12524">NRSRCNNLRIVGLPENTATSSLVSFLEDWFHLWMPADHLTAWFPIERAHGALQSRPPPGFPPRPLILHLFNFKDRDALLQDALTRRDLFCDGVKVLLFPDYTRDVQLQ</sequence>
<protein>
    <submittedName>
        <fullName evidence="1">Uncharacterized protein</fullName>
    </submittedName>
</protein>
<accession>A0AAV7PK98</accession>
<name>A0AAV7PK98_PLEWA</name>